<sequence length="270" mass="28589">MPAGRAAGLLSFISVAPLSGEIASMFRCRCKLLTICTLSRHPPGMNGEPHDTLRLLRTASLTSVVRQEIERMILEGRAPAGSRLNEQALAARLGVSRGPVREAIRGLEHQGLVVTVVNQGSYVRKLSAEEALELYDLRALLTGEACASLAVRLPEAAAERLGALVAAMEAAAAQEDAPGYYGLNIAFHAALFEHGAGARAQRIHADLGKELTLFRRRALVQPEKMRESNAEHAAILAALRAGDAAAARAAGEAHIRGGKRRFGATSAPPG</sequence>
<dbReference type="GO" id="GO:0003677">
    <property type="term" value="F:DNA binding"/>
    <property type="evidence" value="ECO:0007669"/>
    <property type="project" value="UniProtKB-KW"/>
</dbReference>
<dbReference type="PRINTS" id="PR00035">
    <property type="entry name" value="HTHGNTR"/>
</dbReference>
<dbReference type="EMBL" id="ADVL01000415">
    <property type="protein sequence ID" value="EFH11380.1"/>
    <property type="molecule type" value="Genomic_DNA"/>
</dbReference>
<protein>
    <submittedName>
        <fullName evidence="5">Transcriptional regulator, GntR family</fullName>
    </submittedName>
</protein>
<dbReference type="Gene3D" id="1.20.120.530">
    <property type="entry name" value="GntR ligand-binding domain-like"/>
    <property type="match status" value="1"/>
</dbReference>
<evidence type="ECO:0000313" key="6">
    <source>
        <dbReference type="Proteomes" id="UP000005324"/>
    </source>
</evidence>
<dbReference type="PANTHER" id="PTHR43537:SF24">
    <property type="entry name" value="GLUCONATE OPERON TRANSCRIPTIONAL REPRESSOR"/>
    <property type="match status" value="1"/>
</dbReference>
<dbReference type="CDD" id="cd07377">
    <property type="entry name" value="WHTH_GntR"/>
    <property type="match status" value="1"/>
</dbReference>
<dbReference type="SUPFAM" id="SSF48008">
    <property type="entry name" value="GntR ligand-binding domain-like"/>
    <property type="match status" value="1"/>
</dbReference>
<dbReference type="SMART" id="SM00345">
    <property type="entry name" value="HTH_GNTR"/>
    <property type="match status" value="1"/>
</dbReference>
<dbReference type="InterPro" id="IPR000524">
    <property type="entry name" value="Tscrpt_reg_HTH_GntR"/>
</dbReference>
<gene>
    <name evidence="5" type="ORF">HMPREF0731_2394</name>
</gene>
<keyword evidence="1" id="KW-0805">Transcription regulation</keyword>
<feature type="domain" description="HTH gntR-type" evidence="4">
    <location>
        <begin position="59"/>
        <end position="126"/>
    </location>
</feature>
<dbReference type="SUPFAM" id="SSF46785">
    <property type="entry name" value="Winged helix' DNA-binding domain"/>
    <property type="match status" value="1"/>
</dbReference>
<comment type="caution">
    <text evidence="5">The sequence shown here is derived from an EMBL/GenBank/DDBJ whole genome shotgun (WGS) entry which is preliminary data.</text>
</comment>
<evidence type="ECO:0000259" key="4">
    <source>
        <dbReference type="PROSITE" id="PS50949"/>
    </source>
</evidence>
<dbReference type="PROSITE" id="PS50949">
    <property type="entry name" value="HTH_GNTR"/>
    <property type="match status" value="1"/>
</dbReference>
<organism evidence="5 6">
    <name type="scientific">Pseudoroseomonas cervicalis ATCC 49957</name>
    <dbReference type="NCBI Taxonomy" id="525371"/>
    <lineage>
        <taxon>Bacteria</taxon>
        <taxon>Pseudomonadati</taxon>
        <taxon>Pseudomonadota</taxon>
        <taxon>Alphaproteobacteria</taxon>
        <taxon>Acetobacterales</taxon>
        <taxon>Roseomonadaceae</taxon>
        <taxon>Roseomonas</taxon>
    </lineage>
</organism>
<dbReference type="InterPro" id="IPR011711">
    <property type="entry name" value="GntR_C"/>
</dbReference>
<dbReference type="InterPro" id="IPR008920">
    <property type="entry name" value="TF_FadR/GntR_C"/>
</dbReference>
<proteinExistence type="predicted"/>
<reference evidence="5 6" key="1">
    <citation type="submission" date="2010-04" db="EMBL/GenBank/DDBJ databases">
        <authorList>
            <person name="Qin X."/>
            <person name="Bachman B."/>
            <person name="Battles P."/>
            <person name="Bell A."/>
            <person name="Bess C."/>
            <person name="Bickham C."/>
            <person name="Chaboub L."/>
            <person name="Chen D."/>
            <person name="Coyle M."/>
            <person name="Deiros D.R."/>
            <person name="Dinh H."/>
            <person name="Forbes L."/>
            <person name="Fowler G."/>
            <person name="Francisco L."/>
            <person name="Fu Q."/>
            <person name="Gubbala S."/>
            <person name="Hale W."/>
            <person name="Han Y."/>
            <person name="Hemphill L."/>
            <person name="Highlander S.K."/>
            <person name="Hirani K."/>
            <person name="Hogues M."/>
            <person name="Jackson L."/>
            <person name="Jakkamsetti A."/>
            <person name="Javaid M."/>
            <person name="Jiang H."/>
            <person name="Korchina V."/>
            <person name="Kovar C."/>
            <person name="Lara F."/>
            <person name="Lee S."/>
            <person name="Mata R."/>
            <person name="Mathew T."/>
            <person name="Moen C."/>
            <person name="Morales K."/>
            <person name="Munidasa M."/>
            <person name="Nazareth L."/>
            <person name="Ngo R."/>
            <person name="Nguyen L."/>
            <person name="Okwuonu G."/>
            <person name="Ongeri F."/>
            <person name="Patil S."/>
            <person name="Petrosino J."/>
            <person name="Pham C."/>
            <person name="Pham P."/>
            <person name="Pu L.-L."/>
            <person name="Puazo M."/>
            <person name="Raj R."/>
            <person name="Reid J."/>
            <person name="Rouhana J."/>
            <person name="Saada N."/>
            <person name="Shang Y."/>
            <person name="Simmons D."/>
            <person name="Thornton R."/>
            <person name="Warren J."/>
            <person name="Weissenberger G."/>
            <person name="Zhang J."/>
            <person name="Zhang L."/>
            <person name="Zhou C."/>
            <person name="Zhu D."/>
            <person name="Muzny D."/>
            <person name="Worley K."/>
            <person name="Gibbs R."/>
        </authorList>
    </citation>
    <scope>NUCLEOTIDE SEQUENCE [LARGE SCALE GENOMIC DNA]</scope>
    <source>
        <strain evidence="5 6">ATCC 49957</strain>
    </source>
</reference>
<dbReference type="Pfam" id="PF00392">
    <property type="entry name" value="GntR"/>
    <property type="match status" value="1"/>
</dbReference>
<keyword evidence="6" id="KW-1185">Reference proteome</keyword>
<name>D5RMT3_9PROT</name>
<dbReference type="Proteomes" id="UP000005324">
    <property type="component" value="Unassembled WGS sequence"/>
</dbReference>
<accession>D5RMT3</accession>
<dbReference type="InterPro" id="IPR036388">
    <property type="entry name" value="WH-like_DNA-bd_sf"/>
</dbReference>
<evidence type="ECO:0000256" key="1">
    <source>
        <dbReference type="ARBA" id="ARBA00023015"/>
    </source>
</evidence>
<evidence type="ECO:0000313" key="5">
    <source>
        <dbReference type="EMBL" id="EFH11380.1"/>
    </source>
</evidence>
<dbReference type="InterPro" id="IPR036390">
    <property type="entry name" value="WH_DNA-bd_sf"/>
</dbReference>
<evidence type="ECO:0000256" key="3">
    <source>
        <dbReference type="ARBA" id="ARBA00023163"/>
    </source>
</evidence>
<dbReference type="PANTHER" id="PTHR43537">
    <property type="entry name" value="TRANSCRIPTIONAL REGULATOR, GNTR FAMILY"/>
    <property type="match status" value="1"/>
</dbReference>
<keyword evidence="2" id="KW-0238">DNA-binding</keyword>
<dbReference type="HOGENOM" id="CLU_017584_5_1_5"/>
<dbReference type="GO" id="GO:0003700">
    <property type="term" value="F:DNA-binding transcription factor activity"/>
    <property type="evidence" value="ECO:0007669"/>
    <property type="project" value="InterPro"/>
</dbReference>
<dbReference type="AlphaFoldDB" id="D5RMT3"/>
<dbReference type="Gene3D" id="1.10.10.10">
    <property type="entry name" value="Winged helix-like DNA-binding domain superfamily/Winged helix DNA-binding domain"/>
    <property type="match status" value="1"/>
</dbReference>
<evidence type="ECO:0000256" key="2">
    <source>
        <dbReference type="ARBA" id="ARBA00023125"/>
    </source>
</evidence>
<dbReference type="SMART" id="SM00895">
    <property type="entry name" value="FCD"/>
    <property type="match status" value="1"/>
</dbReference>
<keyword evidence="3" id="KW-0804">Transcription</keyword>
<dbReference type="Pfam" id="PF07729">
    <property type="entry name" value="FCD"/>
    <property type="match status" value="1"/>
</dbReference>